<dbReference type="InterPro" id="IPR046886">
    <property type="entry name" value="RsmE_MTase_dom"/>
</dbReference>
<evidence type="ECO:0000256" key="6">
    <source>
        <dbReference type="ARBA" id="ARBA00022552"/>
    </source>
</evidence>
<evidence type="ECO:0000256" key="8">
    <source>
        <dbReference type="ARBA" id="ARBA00022679"/>
    </source>
</evidence>
<dbReference type="InterPro" id="IPR029028">
    <property type="entry name" value="Alpha/beta_knot_MTases"/>
</dbReference>
<keyword evidence="16" id="KW-1185">Reference proteome</keyword>
<dbReference type="EMBL" id="BMKF01000001">
    <property type="protein sequence ID" value="GGB60568.1"/>
    <property type="molecule type" value="Genomic_DNA"/>
</dbReference>
<keyword evidence="7 12" id="KW-0489">Methyltransferase</keyword>
<dbReference type="SUPFAM" id="SSF75217">
    <property type="entry name" value="alpha/beta knot"/>
    <property type="match status" value="1"/>
</dbReference>
<dbReference type="CDD" id="cd18084">
    <property type="entry name" value="RsmE-like"/>
    <property type="match status" value="1"/>
</dbReference>
<feature type="domain" description="Ribosomal RNA small subunit methyltransferase E PUA-like" evidence="14">
    <location>
        <begin position="24"/>
        <end position="70"/>
    </location>
</feature>
<dbReference type="NCBIfam" id="NF008696">
    <property type="entry name" value="PRK11713.3-5"/>
    <property type="match status" value="1"/>
</dbReference>
<dbReference type="PANTHER" id="PTHR30027">
    <property type="entry name" value="RIBOSOMAL RNA SMALL SUBUNIT METHYLTRANSFERASE E"/>
    <property type="match status" value="1"/>
</dbReference>
<protein>
    <recommendedName>
        <fullName evidence="4 12">Ribosomal RNA small subunit methyltransferase E</fullName>
        <ecNumber evidence="3 12">2.1.1.193</ecNumber>
    </recommendedName>
</protein>
<evidence type="ECO:0000256" key="5">
    <source>
        <dbReference type="ARBA" id="ARBA00022490"/>
    </source>
</evidence>
<dbReference type="InterPro" id="IPR046887">
    <property type="entry name" value="RsmE_PUA-like"/>
</dbReference>
<dbReference type="Gene3D" id="3.40.1280.10">
    <property type="match status" value="1"/>
</dbReference>
<evidence type="ECO:0000313" key="16">
    <source>
        <dbReference type="Proteomes" id="UP000628854"/>
    </source>
</evidence>
<dbReference type="GO" id="GO:0032259">
    <property type="term" value="P:methylation"/>
    <property type="evidence" value="ECO:0007669"/>
    <property type="project" value="UniProtKB-KW"/>
</dbReference>
<dbReference type="PIRSF" id="PIRSF015601">
    <property type="entry name" value="MTase_slr0722"/>
    <property type="match status" value="1"/>
</dbReference>
<accession>A0ABQ1J5T0</accession>
<reference evidence="16" key="1">
    <citation type="journal article" date="2019" name="Int. J. Syst. Evol. Microbiol.">
        <title>The Global Catalogue of Microorganisms (GCM) 10K type strain sequencing project: providing services to taxonomists for standard genome sequencing and annotation.</title>
        <authorList>
            <consortium name="The Broad Institute Genomics Platform"/>
            <consortium name="The Broad Institute Genome Sequencing Center for Infectious Disease"/>
            <person name="Wu L."/>
            <person name="Ma J."/>
        </authorList>
    </citation>
    <scope>NUCLEOTIDE SEQUENCE [LARGE SCALE GENOMIC DNA]</scope>
    <source>
        <strain evidence="16">CGMCC 1.15928</strain>
    </source>
</reference>
<evidence type="ECO:0000259" key="13">
    <source>
        <dbReference type="Pfam" id="PF04452"/>
    </source>
</evidence>
<keyword evidence="8 12" id="KW-0808">Transferase</keyword>
<dbReference type="InterPro" id="IPR015947">
    <property type="entry name" value="PUA-like_sf"/>
</dbReference>
<proteinExistence type="inferred from homology"/>
<comment type="caution">
    <text evidence="15">The sequence shown here is derived from an EMBL/GenBank/DDBJ whole genome shotgun (WGS) entry which is preliminary data.</text>
</comment>
<evidence type="ECO:0000256" key="1">
    <source>
        <dbReference type="ARBA" id="ARBA00004496"/>
    </source>
</evidence>
<evidence type="ECO:0000256" key="9">
    <source>
        <dbReference type="ARBA" id="ARBA00022691"/>
    </source>
</evidence>
<dbReference type="InterPro" id="IPR006700">
    <property type="entry name" value="RsmE"/>
</dbReference>
<evidence type="ECO:0000259" key="14">
    <source>
        <dbReference type="Pfam" id="PF20260"/>
    </source>
</evidence>
<dbReference type="Proteomes" id="UP000628854">
    <property type="component" value="Unassembled WGS sequence"/>
</dbReference>
<dbReference type="NCBIfam" id="TIGR00046">
    <property type="entry name" value="RsmE family RNA methyltransferase"/>
    <property type="match status" value="1"/>
</dbReference>
<dbReference type="Pfam" id="PF04452">
    <property type="entry name" value="Methyltrans_RNA"/>
    <property type="match status" value="1"/>
</dbReference>
<evidence type="ECO:0000256" key="2">
    <source>
        <dbReference type="ARBA" id="ARBA00005528"/>
    </source>
</evidence>
<organism evidence="15 16">
    <name type="scientific">Henriciella pelagia</name>
    <dbReference type="NCBI Taxonomy" id="1977912"/>
    <lineage>
        <taxon>Bacteria</taxon>
        <taxon>Pseudomonadati</taxon>
        <taxon>Pseudomonadota</taxon>
        <taxon>Alphaproteobacteria</taxon>
        <taxon>Hyphomonadales</taxon>
        <taxon>Hyphomonadaceae</taxon>
        <taxon>Henriciella</taxon>
    </lineage>
</organism>
<dbReference type="Gene3D" id="2.40.240.20">
    <property type="entry name" value="Hypothetical PUA domain-like, domain 1"/>
    <property type="match status" value="1"/>
</dbReference>
<comment type="function">
    <text evidence="10 12">Specifically methylates the N3 position of the uracil ring of uridine 1498 (m3U1498) in 16S rRNA. Acts on the fully assembled 30S ribosomal subunit.</text>
</comment>
<evidence type="ECO:0000256" key="10">
    <source>
        <dbReference type="ARBA" id="ARBA00025699"/>
    </source>
</evidence>
<gene>
    <name evidence="15" type="ORF">GCM10011503_06320</name>
</gene>
<comment type="catalytic activity">
    <reaction evidence="11 12">
        <text>uridine(1498) in 16S rRNA + S-adenosyl-L-methionine = N(3)-methyluridine(1498) in 16S rRNA + S-adenosyl-L-homocysteine + H(+)</text>
        <dbReference type="Rhea" id="RHEA:42920"/>
        <dbReference type="Rhea" id="RHEA-COMP:10283"/>
        <dbReference type="Rhea" id="RHEA-COMP:10284"/>
        <dbReference type="ChEBI" id="CHEBI:15378"/>
        <dbReference type="ChEBI" id="CHEBI:57856"/>
        <dbReference type="ChEBI" id="CHEBI:59789"/>
        <dbReference type="ChEBI" id="CHEBI:65315"/>
        <dbReference type="ChEBI" id="CHEBI:74502"/>
        <dbReference type="EC" id="2.1.1.193"/>
    </reaction>
</comment>
<evidence type="ECO:0000313" key="15">
    <source>
        <dbReference type="EMBL" id="GGB60568.1"/>
    </source>
</evidence>
<evidence type="ECO:0000256" key="11">
    <source>
        <dbReference type="ARBA" id="ARBA00047944"/>
    </source>
</evidence>
<dbReference type="GO" id="GO:0008168">
    <property type="term" value="F:methyltransferase activity"/>
    <property type="evidence" value="ECO:0007669"/>
    <property type="project" value="UniProtKB-KW"/>
</dbReference>
<comment type="similarity">
    <text evidence="2 12">Belongs to the RNA methyltransferase RsmE family.</text>
</comment>
<keyword evidence="6 12" id="KW-0698">rRNA processing</keyword>
<keyword evidence="5 12" id="KW-0963">Cytoplasm</keyword>
<evidence type="ECO:0000256" key="12">
    <source>
        <dbReference type="PIRNR" id="PIRNR015601"/>
    </source>
</evidence>
<name>A0ABQ1J5T0_9PROT</name>
<evidence type="ECO:0000256" key="3">
    <source>
        <dbReference type="ARBA" id="ARBA00012328"/>
    </source>
</evidence>
<evidence type="ECO:0000256" key="4">
    <source>
        <dbReference type="ARBA" id="ARBA00013673"/>
    </source>
</evidence>
<dbReference type="SUPFAM" id="SSF88697">
    <property type="entry name" value="PUA domain-like"/>
    <property type="match status" value="1"/>
</dbReference>
<dbReference type="PANTHER" id="PTHR30027:SF3">
    <property type="entry name" value="16S RRNA (URACIL(1498)-N(3))-METHYLTRANSFERASE"/>
    <property type="match status" value="1"/>
</dbReference>
<dbReference type="EC" id="2.1.1.193" evidence="3 12"/>
<comment type="subcellular location">
    <subcellularLocation>
        <location evidence="1 12">Cytoplasm</location>
    </subcellularLocation>
</comment>
<dbReference type="InterPro" id="IPR029026">
    <property type="entry name" value="tRNA_m1G_MTases_N"/>
</dbReference>
<dbReference type="Pfam" id="PF20260">
    <property type="entry name" value="PUA_4"/>
    <property type="match status" value="1"/>
</dbReference>
<keyword evidence="9 12" id="KW-0949">S-adenosyl-L-methionine</keyword>
<sequence length="256" mass="28346">MGPMSSIPRLFVSLPLSAGNHIQLDDSQGKYLTRVMRLNDGAIVRLFNGKDGEWQARLELGSGKKVFVVPDEQTRQQVAAPDLTLLFAPLKKTRTDFVVEKACELGVQHIQPVMTERTQSSRVRSDRLQSVVIEAAEQTERMDVPVVADDVPLLKALDAWDPSRPLYYCDEAGEAHPMAQTLAETEYGPAGILIGPEGGFSEQERAKIRSLPFVVPVTLGPRILRAETAAVAALTLWQSMVGDWRERPYLPDTRIA</sequence>
<feature type="domain" description="Ribosomal RNA small subunit methyltransferase E methyltransferase" evidence="13">
    <location>
        <begin position="81"/>
        <end position="238"/>
    </location>
</feature>
<evidence type="ECO:0000256" key="7">
    <source>
        <dbReference type="ARBA" id="ARBA00022603"/>
    </source>
</evidence>